<name>B4H6A0_DROPE</name>
<evidence type="ECO:0000256" key="4">
    <source>
        <dbReference type="ARBA" id="ARBA00023098"/>
    </source>
</evidence>
<keyword evidence="6" id="KW-0378">Hydrolase</keyword>
<keyword evidence="5" id="KW-0325">Glycoprotein</keyword>
<dbReference type="OMA" id="SDARFWQ"/>
<keyword evidence="4" id="KW-0443">Lipid metabolism</keyword>
<feature type="domain" description="AB hydrolase-1" evidence="9">
    <location>
        <begin position="78"/>
        <end position="350"/>
    </location>
</feature>
<evidence type="ECO:0000256" key="1">
    <source>
        <dbReference type="ARBA" id="ARBA00010701"/>
    </source>
</evidence>
<evidence type="ECO:0000256" key="3">
    <source>
        <dbReference type="ARBA" id="ARBA00022963"/>
    </source>
</evidence>
<proteinExistence type="inferred from homology"/>
<dbReference type="SMR" id="B4H6A0"/>
<dbReference type="PhylomeDB" id="B4H6A0"/>
<dbReference type="PIRSF" id="PIRSF000862">
    <property type="entry name" value="Steryl_ester_lip"/>
    <property type="match status" value="1"/>
</dbReference>
<gene>
    <name evidence="10" type="primary">Dper\GL20544</name>
    <name evidence="10" type="ORF">Dper_GL20544</name>
</gene>
<dbReference type="GO" id="GO:0016042">
    <property type="term" value="P:lipid catabolic process"/>
    <property type="evidence" value="ECO:0007669"/>
    <property type="project" value="UniProtKB-KW"/>
</dbReference>
<feature type="signal peptide" evidence="8">
    <location>
        <begin position="1"/>
        <end position="23"/>
    </location>
</feature>
<organism evidence="11">
    <name type="scientific">Drosophila persimilis</name>
    <name type="common">Fruit fly</name>
    <dbReference type="NCBI Taxonomy" id="7234"/>
    <lineage>
        <taxon>Eukaryota</taxon>
        <taxon>Metazoa</taxon>
        <taxon>Ecdysozoa</taxon>
        <taxon>Arthropoda</taxon>
        <taxon>Hexapoda</taxon>
        <taxon>Insecta</taxon>
        <taxon>Pterygota</taxon>
        <taxon>Neoptera</taxon>
        <taxon>Endopterygota</taxon>
        <taxon>Diptera</taxon>
        <taxon>Brachycera</taxon>
        <taxon>Muscomorpha</taxon>
        <taxon>Ephydroidea</taxon>
        <taxon>Drosophilidae</taxon>
        <taxon>Drosophila</taxon>
        <taxon>Sophophora</taxon>
    </lineage>
</organism>
<evidence type="ECO:0000256" key="5">
    <source>
        <dbReference type="ARBA" id="ARBA00023180"/>
    </source>
</evidence>
<evidence type="ECO:0000256" key="2">
    <source>
        <dbReference type="ARBA" id="ARBA00022729"/>
    </source>
</evidence>
<keyword evidence="3 6" id="KW-0442">Lipid degradation</keyword>
<accession>B4H6A0</accession>
<feature type="chain" id="PRO_5002804834" description="Lipase" evidence="8">
    <location>
        <begin position="24"/>
        <end position="381"/>
    </location>
</feature>
<dbReference type="InterPro" id="IPR029058">
    <property type="entry name" value="AB_hydrolase_fold"/>
</dbReference>
<dbReference type="Gene3D" id="3.40.50.1820">
    <property type="entry name" value="alpha/beta hydrolase"/>
    <property type="match status" value="1"/>
</dbReference>
<feature type="active site" description="Charge relay system" evidence="7">
    <location>
        <position position="315"/>
    </location>
</feature>
<dbReference type="PANTHER" id="PTHR11005">
    <property type="entry name" value="LYSOSOMAL ACID LIPASE-RELATED"/>
    <property type="match status" value="1"/>
</dbReference>
<evidence type="ECO:0000259" key="9">
    <source>
        <dbReference type="Pfam" id="PF00561"/>
    </source>
</evidence>
<dbReference type="STRING" id="7234.B4H6A0"/>
<feature type="active site" description="Charge relay system" evidence="7">
    <location>
        <position position="345"/>
    </location>
</feature>
<protein>
    <recommendedName>
        <fullName evidence="6">Lipase</fullName>
    </recommendedName>
</protein>
<evidence type="ECO:0000313" key="11">
    <source>
        <dbReference type="Proteomes" id="UP000008744"/>
    </source>
</evidence>
<dbReference type="eggNOG" id="KOG2624">
    <property type="taxonomic scope" value="Eukaryota"/>
</dbReference>
<dbReference type="AlphaFoldDB" id="B4H6A0"/>
<dbReference type="InterPro" id="IPR025483">
    <property type="entry name" value="Lipase_euk"/>
</dbReference>
<evidence type="ECO:0000256" key="8">
    <source>
        <dbReference type="SAM" id="SignalP"/>
    </source>
</evidence>
<reference evidence="10 11" key="1">
    <citation type="journal article" date="2007" name="Nature">
        <title>Evolution of genes and genomes on the Drosophila phylogeny.</title>
        <authorList>
            <consortium name="Drosophila 12 Genomes Consortium"/>
            <person name="Clark A.G."/>
            <person name="Eisen M.B."/>
            <person name="Smith D.R."/>
            <person name="Bergman C.M."/>
            <person name="Oliver B."/>
            <person name="Markow T.A."/>
            <person name="Kaufman T.C."/>
            <person name="Kellis M."/>
            <person name="Gelbart W."/>
            <person name="Iyer V.N."/>
            <person name="Pollard D.A."/>
            <person name="Sackton T.B."/>
            <person name="Larracuente A.M."/>
            <person name="Singh N.D."/>
            <person name="Abad J.P."/>
            <person name="Abt D.N."/>
            <person name="Adryan B."/>
            <person name="Aguade M."/>
            <person name="Akashi H."/>
            <person name="Anderson W.W."/>
            <person name="Aquadro C.F."/>
            <person name="Ardell D.H."/>
            <person name="Arguello R."/>
            <person name="Artieri C.G."/>
            <person name="Barbash D.A."/>
            <person name="Barker D."/>
            <person name="Barsanti P."/>
            <person name="Batterham P."/>
            <person name="Batzoglou S."/>
            <person name="Begun D."/>
            <person name="Bhutkar A."/>
            <person name="Blanco E."/>
            <person name="Bosak S.A."/>
            <person name="Bradley R.K."/>
            <person name="Brand A.D."/>
            <person name="Brent M.R."/>
            <person name="Brooks A.N."/>
            <person name="Brown R.H."/>
            <person name="Butlin R.K."/>
            <person name="Caggese C."/>
            <person name="Calvi B.R."/>
            <person name="Bernardo de Carvalho A."/>
            <person name="Caspi A."/>
            <person name="Castrezana S."/>
            <person name="Celniker S.E."/>
            <person name="Chang J.L."/>
            <person name="Chapple C."/>
            <person name="Chatterji S."/>
            <person name="Chinwalla A."/>
            <person name="Civetta A."/>
            <person name="Clifton S.W."/>
            <person name="Comeron J.M."/>
            <person name="Costello J.C."/>
            <person name="Coyne J.A."/>
            <person name="Daub J."/>
            <person name="David R.G."/>
            <person name="Delcher A.L."/>
            <person name="Delehaunty K."/>
            <person name="Do C.B."/>
            <person name="Ebling H."/>
            <person name="Edwards K."/>
            <person name="Eickbush T."/>
            <person name="Evans J.D."/>
            <person name="Filipski A."/>
            <person name="Findeiss S."/>
            <person name="Freyhult E."/>
            <person name="Fulton L."/>
            <person name="Fulton R."/>
            <person name="Garcia A.C."/>
            <person name="Gardiner A."/>
            <person name="Garfield D.A."/>
            <person name="Garvin B.E."/>
            <person name="Gibson G."/>
            <person name="Gilbert D."/>
            <person name="Gnerre S."/>
            <person name="Godfrey J."/>
            <person name="Good R."/>
            <person name="Gotea V."/>
            <person name="Gravely B."/>
            <person name="Greenberg A.J."/>
            <person name="Griffiths-Jones S."/>
            <person name="Gross S."/>
            <person name="Guigo R."/>
            <person name="Gustafson E.A."/>
            <person name="Haerty W."/>
            <person name="Hahn M.W."/>
            <person name="Halligan D.L."/>
            <person name="Halpern A.L."/>
            <person name="Halter G.M."/>
            <person name="Han M.V."/>
            <person name="Heger A."/>
            <person name="Hillier L."/>
            <person name="Hinrichs A.S."/>
            <person name="Holmes I."/>
            <person name="Hoskins R.A."/>
            <person name="Hubisz M.J."/>
            <person name="Hultmark D."/>
            <person name="Huntley M.A."/>
            <person name="Jaffe D.B."/>
            <person name="Jagadeeshan S."/>
            <person name="Jeck W.R."/>
            <person name="Johnson J."/>
            <person name="Jones C.D."/>
            <person name="Jordan W.C."/>
            <person name="Karpen G.H."/>
            <person name="Kataoka E."/>
            <person name="Keightley P.D."/>
            <person name="Kheradpour P."/>
            <person name="Kirkness E.F."/>
            <person name="Koerich L.B."/>
            <person name="Kristiansen K."/>
            <person name="Kudrna D."/>
            <person name="Kulathinal R.J."/>
            <person name="Kumar S."/>
            <person name="Kwok R."/>
            <person name="Lander E."/>
            <person name="Langley C.H."/>
            <person name="Lapoint R."/>
            <person name="Lazzaro B.P."/>
            <person name="Lee S.J."/>
            <person name="Levesque L."/>
            <person name="Li R."/>
            <person name="Lin C.F."/>
            <person name="Lin M.F."/>
            <person name="Lindblad-Toh K."/>
            <person name="Llopart A."/>
            <person name="Long M."/>
            <person name="Low L."/>
            <person name="Lozovsky E."/>
            <person name="Lu J."/>
            <person name="Luo M."/>
            <person name="Machado C.A."/>
            <person name="Makalowski W."/>
            <person name="Marzo M."/>
            <person name="Matsuda M."/>
            <person name="Matzkin L."/>
            <person name="McAllister B."/>
            <person name="McBride C.S."/>
            <person name="McKernan B."/>
            <person name="McKernan K."/>
            <person name="Mendez-Lago M."/>
            <person name="Minx P."/>
            <person name="Mollenhauer M.U."/>
            <person name="Montooth K."/>
            <person name="Mount S.M."/>
            <person name="Mu X."/>
            <person name="Myers E."/>
            <person name="Negre B."/>
            <person name="Newfeld S."/>
            <person name="Nielsen R."/>
            <person name="Noor M.A."/>
            <person name="O'Grady P."/>
            <person name="Pachter L."/>
            <person name="Papaceit M."/>
            <person name="Parisi M.J."/>
            <person name="Parisi M."/>
            <person name="Parts L."/>
            <person name="Pedersen J.S."/>
            <person name="Pesole G."/>
            <person name="Phillippy A.M."/>
            <person name="Ponting C.P."/>
            <person name="Pop M."/>
            <person name="Porcelli D."/>
            <person name="Powell J.R."/>
            <person name="Prohaska S."/>
            <person name="Pruitt K."/>
            <person name="Puig M."/>
            <person name="Quesneville H."/>
            <person name="Ram K.R."/>
            <person name="Rand D."/>
            <person name="Rasmussen M.D."/>
            <person name="Reed L.K."/>
            <person name="Reenan R."/>
            <person name="Reily A."/>
            <person name="Remington K.A."/>
            <person name="Rieger T.T."/>
            <person name="Ritchie M.G."/>
            <person name="Robin C."/>
            <person name="Rogers Y.H."/>
            <person name="Rohde C."/>
            <person name="Rozas J."/>
            <person name="Rubenfield M.J."/>
            <person name="Ruiz A."/>
            <person name="Russo S."/>
            <person name="Salzberg S.L."/>
            <person name="Sanchez-Gracia A."/>
            <person name="Saranga D.J."/>
            <person name="Sato H."/>
            <person name="Schaeffer S.W."/>
            <person name="Schatz M.C."/>
            <person name="Schlenke T."/>
            <person name="Schwartz R."/>
            <person name="Segarra C."/>
            <person name="Singh R.S."/>
            <person name="Sirot L."/>
            <person name="Sirota M."/>
            <person name="Sisneros N.B."/>
            <person name="Smith C.D."/>
            <person name="Smith T.F."/>
            <person name="Spieth J."/>
            <person name="Stage D.E."/>
            <person name="Stark A."/>
            <person name="Stephan W."/>
            <person name="Strausberg R.L."/>
            <person name="Strempel S."/>
            <person name="Sturgill D."/>
            <person name="Sutton G."/>
            <person name="Sutton G.G."/>
            <person name="Tao W."/>
            <person name="Teichmann S."/>
            <person name="Tobari Y.N."/>
            <person name="Tomimura Y."/>
            <person name="Tsolas J.M."/>
            <person name="Valente V.L."/>
            <person name="Venter E."/>
            <person name="Venter J.C."/>
            <person name="Vicario S."/>
            <person name="Vieira F.G."/>
            <person name="Vilella A.J."/>
            <person name="Villasante A."/>
            <person name="Walenz B."/>
            <person name="Wang J."/>
            <person name="Wasserman M."/>
            <person name="Watts T."/>
            <person name="Wilson D."/>
            <person name="Wilson R.K."/>
            <person name="Wing R.A."/>
            <person name="Wolfner M.F."/>
            <person name="Wong A."/>
            <person name="Wong G.K."/>
            <person name="Wu C.I."/>
            <person name="Wu G."/>
            <person name="Yamamoto D."/>
            <person name="Yang H.P."/>
            <person name="Yang S.P."/>
            <person name="Yorke J.A."/>
            <person name="Yoshida K."/>
            <person name="Zdobnov E."/>
            <person name="Zhang P."/>
            <person name="Zhang Y."/>
            <person name="Zimin A.V."/>
            <person name="Baldwin J."/>
            <person name="Abdouelleil A."/>
            <person name="Abdulkadir J."/>
            <person name="Abebe A."/>
            <person name="Abera B."/>
            <person name="Abreu J."/>
            <person name="Acer S.C."/>
            <person name="Aftuck L."/>
            <person name="Alexander A."/>
            <person name="An P."/>
            <person name="Anderson E."/>
            <person name="Anderson S."/>
            <person name="Arachi H."/>
            <person name="Azer M."/>
            <person name="Bachantsang P."/>
            <person name="Barry A."/>
            <person name="Bayul T."/>
            <person name="Berlin A."/>
            <person name="Bessette D."/>
            <person name="Bloom T."/>
            <person name="Blye J."/>
            <person name="Boguslavskiy L."/>
            <person name="Bonnet C."/>
            <person name="Boukhgalter B."/>
            <person name="Bourzgui I."/>
            <person name="Brown A."/>
            <person name="Cahill P."/>
            <person name="Channer S."/>
            <person name="Cheshatsang Y."/>
            <person name="Chuda L."/>
            <person name="Citroen M."/>
            <person name="Collymore A."/>
            <person name="Cooke P."/>
            <person name="Costello M."/>
            <person name="D'Aco K."/>
            <person name="Daza R."/>
            <person name="De Haan G."/>
            <person name="DeGray S."/>
            <person name="DeMaso C."/>
            <person name="Dhargay N."/>
            <person name="Dooley K."/>
            <person name="Dooley E."/>
            <person name="Doricent M."/>
            <person name="Dorje P."/>
            <person name="Dorjee K."/>
            <person name="Dupes A."/>
            <person name="Elong R."/>
            <person name="Falk J."/>
            <person name="Farina A."/>
            <person name="Faro S."/>
            <person name="Ferguson D."/>
            <person name="Fisher S."/>
            <person name="Foley C.D."/>
            <person name="Franke A."/>
            <person name="Friedrich D."/>
            <person name="Gadbois L."/>
            <person name="Gearin G."/>
            <person name="Gearin C.R."/>
            <person name="Giannoukos G."/>
            <person name="Goode T."/>
            <person name="Graham J."/>
            <person name="Grandbois E."/>
            <person name="Grewal S."/>
            <person name="Gyaltsen K."/>
            <person name="Hafez N."/>
            <person name="Hagos B."/>
            <person name="Hall J."/>
            <person name="Henson C."/>
            <person name="Hollinger A."/>
            <person name="Honan T."/>
            <person name="Huard M.D."/>
            <person name="Hughes L."/>
            <person name="Hurhula B."/>
            <person name="Husby M.E."/>
            <person name="Kamat A."/>
            <person name="Kanga B."/>
            <person name="Kashin S."/>
            <person name="Khazanovich D."/>
            <person name="Kisner P."/>
            <person name="Lance K."/>
            <person name="Lara M."/>
            <person name="Lee W."/>
            <person name="Lennon N."/>
            <person name="Letendre F."/>
            <person name="LeVine R."/>
            <person name="Lipovsky A."/>
            <person name="Liu X."/>
            <person name="Liu J."/>
            <person name="Liu S."/>
            <person name="Lokyitsang T."/>
            <person name="Lokyitsang Y."/>
            <person name="Lubonja R."/>
            <person name="Lui A."/>
            <person name="MacDonald P."/>
            <person name="Magnisalis V."/>
            <person name="Maru K."/>
            <person name="Matthews C."/>
            <person name="McCusker W."/>
            <person name="McDonough S."/>
            <person name="Mehta T."/>
            <person name="Meldrim J."/>
            <person name="Meneus L."/>
            <person name="Mihai O."/>
            <person name="Mihalev A."/>
            <person name="Mihova T."/>
            <person name="Mittelman R."/>
            <person name="Mlenga V."/>
            <person name="Montmayeur A."/>
            <person name="Mulrain L."/>
            <person name="Navidi A."/>
            <person name="Naylor J."/>
            <person name="Negash T."/>
            <person name="Nguyen T."/>
            <person name="Nguyen N."/>
            <person name="Nicol R."/>
            <person name="Norbu C."/>
            <person name="Norbu N."/>
            <person name="Novod N."/>
            <person name="O'Neill B."/>
            <person name="Osman S."/>
            <person name="Markiewicz E."/>
            <person name="Oyono O.L."/>
            <person name="Patti C."/>
            <person name="Phunkhang P."/>
            <person name="Pierre F."/>
            <person name="Priest M."/>
            <person name="Raghuraman S."/>
            <person name="Rege F."/>
            <person name="Reyes R."/>
            <person name="Rise C."/>
            <person name="Rogov P."/>
            <person name="Ross K."/>
            <person name="Ryan E."/>
            <person name="Settipalli S."/>
            <person name="Shea T."/>
            <person name="Sherpa N."/>
            <person name="Shi L."/>
            <person name="Shih D."/>
            <person name="Sparrow T."/>
            <person name="Spaulding J."/>
            <person name="Stalker J."/>
            <person name="Stange-Thomann N."/>
            <person name="Stavropoulos S."/>
            <person name="Stone C."/>
            <person name="Strader C."/>
            <person name="Tesfaye S."/>
            <person name="Thomson T."/>
            <person name="Thoulutsang Y."/>
            <person name="Thoulutsang D."/>
            <person name="Topham K."/>
            <person name="Topping I."/>
            <person name="Tsamla T."/>
            <person name="Vassiliev H."/>
            <person name="Vo A."/>
            <person name="Wangchuk T."/>
            <person name="Wangdi T."/>
            <person name="Weiand M."/>
            <person name="Wilkinson J."/>
            <person name="Wilson A."/>
            <person name="Yadav S."/>
            <person name="Young G."/>
            <person name="Yu Q."/>
            <person name="Zembek L."/>
            <person name="Zhong D."/>
            <person name="Zimmer A."/>
            <person name="Zwirko Z."/>
            <person name="Jaffe D.B."/>
            <person name="Alvarez P."/>
            <person name="Brockman W."/>
            <person name="Butler J."/>
            <person name="Chin C."/>
            <person name="Gnerre S."/>
            <person name="Grabherr M."/>
            <person name="Kleber M."/>
            <person name="Mauceli E."/>
            <person name="MacCallum I."/>
        </authorList>
    </citation>
    <scope>NUCLEOTIDE SEQUENCE [LARGE SCALE GENOMIC DNA]</scope>
    <source>
        <strain evidence="11">MSH-3 / Tucson 14011-0111.49</strain>
    </source>
</reference>
<dbReference type="EMBL" id="CH479213">
    <property type="protein sequence ID" value="EDW33324.1"/>
    <property type="molecule type" value="Genomic_DNA"/>
</dbReference>
<dbReference type="OrthoDB" id="9974421at2759"/>
<dbReference type="Pfam" id="PF00561">
    <property type="entry name" value="Abhydrolase_1"/>
    <property type="match status" value="1"/>
</dbReference>
<dbReference type="InterPro" id="IPR000073">
    <property type="entry name" value="AB_hydrolase_1"/>
</dbReference>
<evidence type="ECO:0000256" key="6">
    <source>
        <dbReference type="PIRNR" id="PIRNR000862"/>
    </source>
</evidence>
<dbReference type="SUPFAM" id="SSF53474">
    <property type="entry name" value="alpha/beta-Hydrolases"/>
    <property type="match status" value="1"/>
</dbReference>
<feature type="active site" description="Nucleophile" evidence="7">
    <location>
        <position position="171"/>
    </location>
</feature>
<sequence>MLDMKLCVVFLLISSSFLRSVSLGQGLIDSVCQMAQLHRLECQVHRVQTADGYLLSLHRIPAPRNQSCPRETRARLRPFVLMHGLLGSAADFVTAGRGQALAVELHRRWFDVWLPNARGTTHSRRHRTLQTSQARFWQFSWHEIGLYDLPAIVDRVLVMTGHRQVHYVGHSQGTTVLLVLLSQRPEYNSKFANAALMAPVAFLKHLSSPPLRLLASDSSGVTMLLNKLGLNELLSATALTQGGASLLPRILETIPAGISRGQLQHFGQLINSGKFQQYDYRSPRLNSLRYGQPTPPSYRLRNVRLQLQIFHGTRDALSSQADVQRLVNELRQSRTRLYQVPGYNHIDFLFAVTASQLVYERIIQQAWQLDATAAAVALQGR</sequence>
<dbReference type="GO" id="GO:0016788">
    <property type="term" value="F:hydrolase activity, acting on ester bonds"/>
    <property type="evidence" value="ECO:0007669"/>
    <property type="project" value="InterPro"/>
</dbReference>
<dbReference type="ESTHER" id="drope-b4h6a0">
    <property type="family name" value="Acidic_Lipase"/>
</dbReference>
<dbReference type="HOGENOM" id="CLU_010974_0_3_1"/>
<keyword evidence="2 8" id="KW-0732">Signal</keyword>
<evidence type="ECO:0000256" key="7">
    <source>
        <dbReference type="PIRSR" id="PIRSR000862-1"/>
    </source>
</evidence>
<keyword evidence="11" id="KW-1185">Reference proteome</keyword>
<comment type="similarity">
    <text evidence="1 6">Belongs to the AB hydrolase superfamily. Lipase family.</text>
</comment>
<dbReference type="Proteomes" id="UP000008744">
    <property type="component" value="Unassembled WGS sequence"/>
</dbReference>
<evidence type="ECO:0000313" key="10">
    <source>
        <dbReference type="EMBL" id="EDW33324.1"/>
    </source>
</evidence>